<keyword evidence="2" id="KW-1185">Reference proteome</keyword>
<dbReference type="InterPro" id="IPR025373">
    <property type="entry name" value="DUF4363"/>
</dbReference>
<organism evidence="1 2">
    <name type="scientific">Clostridium saudiense</name>
    <dbReference type="NCBI Taxonomy" id="1414720"/>
    <lineage>
        <taxon>Bacteria</taxon>
        <taxon>Bacillati</taxon>
        <taxon>Bacillota</taxon>
        <taxon>Clostridia</taxon>
        <taxon>Eubacteriales</taxon>
        <taxon>Clostridiaceae</taxon>
        <taxon>Clostridium</taxon>
    </lineage>
</organism>
<accession>A0ABS2FDL3</accession>
<gene>
    <name evidence="1" type="ORF">H6A19_03375</name>
</gene>
<dbReference type="Pfam" id="PF14276">
    <property type="entry name" value="DUF4363"/>
    <property type="match status" value="1"/>
</dbReference>
<name>A0ABS2FDL3_9CLOT</name>
<proteinExistence type="predicted"/>
<dbReference type="Proteomes" id="UP000767334">
    <property type="component" value="Unassembled WGS sequence"/>
</dbReference>
<dbReference type="EMBL" id="JACJLL010000012">
    <property type="protein sequence ID" value="MBM6818391.1"/>
    <property type="molecule type" value="Genomic_DNA"/>
</dbReference>
<comment type="caution">
    <text evidence="1">The sequence shown here is derived from an EMBL/GenBank/DDBJ whole genome shotgun (WGS) entry which is preliminary data.</text>
</comment>
<dbReference type="RefSeq" id="WP_148321236.1">
    <property type="nucleotide sequence ID" value="NZ_JACJLL010000012.1"/>
</dbReference>
<evidence type="ECO:0000313" key="2">
    <source>
        <dbReference type="Proteomes" id="UP000767334"/>
    </source>
</evidence>
<evidence type="ECO:0000313" key="1">
    <source>
        <dbReference type="EMBL" id="MBM6818391.1"/>
    </source>
</evidence>
<protein>
    <submittedName>
        <fullName evidence="1">DUF4363 family protein</fullName>
    </submittedName>
</protein>
<reference evidence="1 2" key="1">
    <citation type="journal article" date="2021" name="Sci. Rep.">
        <title>The distribution of antibiotic resistance genes in chicken gut microbiota commensals.</title>
        <authorList>
            <person name="Juricova H."/>
            <person name="Matiasovicova J."/>
            <person name="Kubasova T."/>
            <person name="Cejkova D."/>
            <person name="Rychlik I."/>
        </authorList>
    </citation>
    <scope>NUCLEOTIDE SEQUENCE [LARGE SCALE GENOMIC DNA]</scope>
    <source>
        <strain evidence="1 2">An435</strain>
    </source>
</reference>
<sequence length="126" mass="14600">MKNSLFSILLFILLLGFLTYTDISFKNLCSNVIEMCNEMEKSLSYSTKEENFEDAMEIFNLIQDKGKIAAIYINHVDYDALLSEALKLTIYIEKDDSSETEASLHLLKYNTEHMKELQVPNIQNIF</sequence>